<organism evidence="5 6">
    <name type="scientific">Microthyrium microscopicum</name>
    <dbReference type="NCBI Taxonomy" id="703497"/>
    <lineage>
        <taxon>Eukaryota</taxon>
        <taxon>Fungi</taxon>
        <taxon>Dikarya</taxon>
        <taxon>Ascomycota</taxon>
        <taxon>Pezizomycotina</taxon>
        <taxon>Dothideomycetes</taxon>
        <taxon>Dothideomycetes incertae sedis</taxon>
        <taxon>Microthyriales</taxon>
        <taxon>Microthyriaceae</taxon>
        <taxon>Microthyrium</taxon>
    </lineage>
</organism>
<feature type="transmembrane region" description="Helical" evidence="3">
    <location>
        <begin position="154"/>
        <end position="174"/>
    </location>
</feature>
<dbReference type="InterPro" id="IPR036259">
    <property type="entry name" value="MFS_trans_sf"/>
</dbReference>
<dbReference type="SUPFAM" id="SSF103473">
    <property type="entry name" value="MFS general substrate transporter"/>
    <property type="match status" value="1"/>
</dbReference>
<feature type="transmembrane region" description="Helical" evidence="3">
    <location>
        <begin position="123"/>
        <end position="142"/>
    </location>
</feature>
<feature type="transmembrane region" description="Helical" evidence="3">
    <location>
        <begin position="299"/>
        <end position="322"/>
    </location>
</feature>
<feature type="transmembrane region" description="Helical" evidence="3">
    <location>
        <begin position="181"/>
        <end position="201"/>
    </location>
</feature>
<evidence type="ECO:0000256" key="3">
    <source>
        <dbReference type="SAM" id="Phobius"/>
    </source>
</evidence>
<dbReference type="Gene3D" id="1.20.1250.20">
    <property type="entry name" value="MFS general substrate transporter like domains"/>
    <property type="match status" value="2"/>
</dbReference>
<proteinExistence type="inferred from homology"/>
<dbReference type="PANTHER" id="PTHR11360:SF287">
    <property type="entry name" value="MFS MONOCARBOXYLATE TRANSPORTER"/>
    <property type="match status" value="1"/>
</dbReference>
<evidence type="ECO:0000256" key="1">
    <source>
        <dbReference type="ARBA" id="ARBA00004141"/>
    </source>
</evidence>
<sequence length="462" mass="49773">MNESQIDLVSLPAIEANIHDHESRSFDASNFEPAQNTDSTSRLPRTDGGKDAWLFLAACFALEALIWGFPFTYGIFQDYYAKEPSFQGQTSIALIGTCSMGVLYLGAPFLFAGLTRWPQARRACTYVGIIIMCSALVLSSFATEVWHLTVTQGVLYSIGGGIAYSPMILFVHEWFVRKKGLAFGIMWAGTSVAGVLLPIIMTSLLSRYGFRTALRIWAIVVAVIALPLLSFAKPRLPLSTTHHRAHSSSFRQLFDLSFLTMPYFLILQACNIIESSGYFLPSLYLPTYARDALHSSNLASAFTVTAINGATVVGTIVMGTLIDKFHVTTCIFVSTMGSTICVFLLWGLATDLPLLYVFAITYGLFAGSFCATWSGVIRDVQIRTDGKADAGLVFAFLAFGRGVGNVLSGPLSVVLIGGSGGHVWKGQAAGGFGSGYGPLIAFTGVSALLGGLSFVVKRIGWL</sequence>
<comment type="subcellular location">
    <subcellularLocation>
        <location evidence="1">Membrane</location>
        <topology evidence="1">Multi-pass membrane protein</topology>
    </subcellularLocation>
</comment>
<keyword evidence="3" id="KW-0812">Transmembrane</keyword>
<feature type="transmembrane region" description="Helical" evidence="3">
    <location>
        <begin position="253"/>
        <end position="279"/>
    </location>
</feature>
<protein>
    <submittedName>
        <fullName evidence="5">MFS general substrate transporter</fullName>
    </submittedName>
</protein>
<dbReference type="InterPro" id="IPR020846">
    <property type="entry name" value="MFS_dom"/>
</dbReference>
<feature type="transmembrane region" description="Helical" evidence="3">
    <location>
        <begin position="390"/>
        <end position="416"/>
    </location>
</feature>
<feature type="domain" description="Major facilitator superfamily (MFS) profile" evidence="4">
    <location>
        <begin position="52"/>
        <end position="462"/>
    </location>
</feature>
<keyword evidence="3" id="KW-0472">Membrane</keyword>
<dbReference type="Pfam" id="PF07690">
    <property type="entry name" value="MFS_1"/>
    <property type="match status" value="1"/>
</dbReference>
<dbReference type="OrthoDB" id="2213137at2759"/>
<accession>A0A6A6UD92</accession>
<dbReference type="Proteomes" id="UP000799302">
    <property type="component" value="Unassembled WGS sequence"/>
</dbReference>
<keyword evidence="3" id="KW-1133">Transmembrane helix</keyword>
<feature type="transmembrane region" description="Helical" evidence="3">
    <location>
        <begin position="355"/>
        <end position="378"/>
    </location>
</feature>
<feature type="transmembrane region" description="Helical" evidence="3">
    <location>
        <begin position="436"/>
        <end position="456"/>
    </location>
</feature>
<keyword evidence="6" id="KW-1185">Reference proteome</keyword>
<evidence type="ECO:0000313" key="6">
    <source>
        <dbReference type="Proteomes" id="UP000799302"/>
    </source>
</evidence>
<dbReference type="PROSITE" id="PS50850">
    <property type="entry name" value="MFS"/>
    <property type="match status" value="1"/>
</dbReference>
<feature type="transmembrane region" description="Helical" evidence="3">
    <location>
        <begin position="213"/>
        <end position="232"/>
    </location>
</feature>
<feature type="transmembrane region" description="Helical" evidence="3">
    <location>
        <begin position="329"/>
        <end position="349"/>
    </location>
</feature>
<evidence type="ECO:0000313" key="5">
    <source>
        <dbReference type="EMBL" id="KAF2669078.1"/>
    </source>
</evidence>
<reference evidence="5" key="1">
    <citation type="journal article" date="2020" name="Stud. Mycol.">
        <title>101 Dothideomycetes genomes: a test case for predicting lifestyles and emergence of pathogens.</title>
        <authorList>
            <person name="Haridas S."/>
            <person name="Albert R."/>
            <person name="Binder M."/>
            <person name="Bloem J."/>
            <person name="Labutti K."/>
            <person name="Salamov A."/>
            <person name="Andreopoulos B."/>
            <person name="Baker S."/>
            <person name="Barry K."/>
            <person name="Bills G."/>
            <person name="Bluhm B."/>
            <person name="Cannon C."/>
            <person name="Castanera R."/>
            <person name="Culley D."/>
            <person name="Daum C."/>
            <person name="Ezra D."/>
            <person name="Gonzalez J."/>
            <person name="Henrissat B."/>
            <person name="Kuo A."/>
            <person name="Liang C."/>
            <person name="Lipzen A."/>
            <person name="Lutzoni F."/>
            <person name="Magnuson J."/>
            <person name="Mondo S."/>
            <person name="Nolan M."/>
            <person name="Ohm R."/>
            <person name="Pangilinan J."/>
            <person name="Park H.-J."/>
            <person name="Ramirez L."/>
            <person name="Alfaro M."/>
            <person name="Sun H."/>
            <person name="Tritt A."/>
            <person name="Yoshinaga Y."/>
            <person name="Zwiers L.-H."/>
            <person name="Turgeon B."/>
            <person name="Goodwin S."/>
            <person name="Spatafora J."/>
            <person name="Crous P."/>
            <person name="Grigoriev I."/>
        </authorList>
    </citation>
    <scope>NUCLEOTIDE SEQUENCE</scope>
    <source>
        <strain evidence="5">CBS 115976</strain>
    </source>
</reference>
<dbReference type="AlphaFoldDB" id="A0A6A6UD92"/>
<gene>
    <name evidence="5" type="ORF">BT63DRAFT_439816</name>
</gene>
<evidence type="ECO:0000256" key="2">
    <source>
        <dbReference type="ARBA" id="ARBA00006727"/>
    </source>
</evidence>
<dbReference type="EMBL" id="MU004235">
    <property type="protein sequence ID" value="KAF2669078.1"/>
    <property type="molecule type" value="Genomic_DNA"/>
</dbReference>
<feature type="transmembrane region" description="Helical" evidence="3">
    <location>
        <begin position="52"/>
        <end position="71"/>
    </location>
</feature>
<dbReference type="PANTHER" id="PTHR11360">
    <property type="entry name" value="MONOCARBOXYLATE TRANSPORTER"/>
    <property type="match status" value="1"/>
</dbReference>
<dbReference type="GO" id="GO:0022857">
    <property type="term" value="F:transmembrane transporter activity"/>
    <property type="evidence" value="ECO:0007669"/>
    <property type="project" value="InterPro"/>
</dbReference>
<dbReference type="GO" id="GO:0016020">
    <property type="term" value="C:membrane"/>
    <property type="evidence" value="ECO:0007669"/>
    <property type="project" value="UniProtKB-SubCell"/>
</dbReference>
<feature type="transmembrane region" description="Helical" evidence="3">
    <location>
        <begin position="91"/>
        <end position="111"/>
    </location>
</feature>
<name>A0A6A6UD92_9PEZI</name>
<dbReference type="InterPro" id="IPR011701">
    <property type="entry name" value="MFS"/>
</dbReference>
<comment type="similarity">
    <text evidence="2">Belongs to the major facilitator superfamily. Monocarboxylate porter (TC 2.A.1.13) family.</text>
</comment>
<evidence type="ECO:0000259" key="4">
    <source>
        <dbReference type="PROSITE" id="PS50850"/>
    </source>
</evidence>
<dbReference type="InterPro" id="IPR050327">
    <property type="entry name" value="Proton-linked_MCT"/>
</dbReference>